<dbReference type="AlphaFoldDB" id="A0A8J6FG31"/>
<evidence type="ECO:0000313" key="2">
    <source>
        <dbReference type="Proteomes" id="UP000770717"/>
    </source>
</evidence>
<organism evidence="1 2">
    <name type="scientific">Eleutherodactylus coqui</name>
    <name type="common">Puerto Rican coqui</name>
    <dbReference type="NCBI Taxonomy" id="57060"/>
    <lineage>
        <taxon>Eukaryota</taxon>
        <taxon>Metazoa</taxon>
        <taxon>Chordata</taxon>
        <taxon>Craniata</taxon>
        <taxon>Vertebrata</taxon>
        <taxon>Euteleostomi</taxon>
        <taxon>Amphibia</taxon>
        <taxon>Batrachia</taxon>
        <taxon>Anura</taxon>
        <taxon>Neobatrachia</taxon>
        <taxon>Hyloidea</taxon>
        <taxon>Eleutherodactylidae</taxon>
        <taxon>Eleutherodactylinae</taxon>
        <taxon>Eleutherodactylus</taxon>
        <taxon>Eleutherodactylus</taxon>
    </lineage>
</organism>
<accession>A0A8J6FG31</accession>
<dbReference type="Proteomes" id="UP000770717">
    <property type="component" value="Unassembled WGS sequence"/>
</dbReference>
<gene>
    <name evidence="1" type="ORF">GDO78_006863</name>
</gene>
<proteinExistence type="predicted"/>
<evidence type="ECO:0000313" key="1">
    <source>
        <dbReference type="EMBL" id="KAG9486706.1"/>
    </source>
</evidence>
<comment type="caution">
    <text evidence="1">The sequence shown here is derived from an EMBL/GenBank/DDBJ whole genome shotgun (WGS) entry which is preliminary data.</text>
</comment>
<reference evidence="1" key="1">
    <citation type="thesis" date="2020" institute="ProQuest LLC" country="789 East Eisenhower Parkway, Ann Arbor, MI, USA">
        <title>Comparative Genomics and Chromosome Evolution.</title>
        <authorList>
            <person name="Mudd A.B."/>
        </authorList>
    </citation>
    <scope>NUCLEOTIDE SEQUENCE</scope>
    <source>
        <strain evidence="1">HN-11 Male</strain>
        <tissue evidence="1">Kidney and liver</tissue>
    </source>
</reference>
<dbReference type="EMBL" id="WNTK01000003">
    <property type="protein sequence ID" value="KAG9486706.1"/>
    <property type="molecule type" value="Genomic_DNA"/>
</dbReference>
<name>A0A8J6FG31_ELECQ</name>
<dbReference type="OrthoDB" id="9903429at2759"/>
<protein>
    <submittedName>
        <fullName evidence="1">Uncharacterized protein</fullName>
    </submittedName>
</protein>
<keyword evidence="2" id="KW-1185">Reference proteome</keyword>
<sequence length="131" mass="14733">MAADLLRSFWHTLEDPVVHSFQAEATTASLLLLCQSCLNRWMVGTDGSATLEASYRFYHNSAMTVFKSIIIHPPILDITKCPRLCFNSDLNAVVGTVQDMYLCAERCILSRCPFPPQDTSSTLRLRTKTMD</sequence>